<dbReference type="Proteomes" id="UP000075476">
    <property type="component" value="Unassembled WGS sequence"/>
</dbReference>
<dbReference type="RefSeq" id="WP_061662774.1">
    <property type="nucleotide sequence ID" value="NZ_LOMO01000001.1"/>
</dbReference>
<organism evidence="1 2">
    <name type="scientific">Bacillus cereus</name>
    <dbReference type="NCBI Taxonomy" id="1396"/>
    <lineage>
        <taxon>Bacteria</taxon>
        <taxon>Bacillati</taxon>
        <taxon>Bacillota</taxon>
        <taxon>Bacilli</taxon>
        <taxon>Bacillales</taxon>
        <taxon>Bacillaceae</taxon>
        <taxon>Bacillus</taxon>
        <taxon>Bacillus cereus group</taxon>
    </lineage>
</organism>
<proteinExistence type="predicted"/>
<evidence type="ECO:0000313" key="1">
    <source>
        <dbReference type="EMBL" id="KXY51444.1"/>
    </source>
</evidence>
<protein>
    <submittedName>
        <fullName evidence="1">Uncharacterized protein</fullName>
    </submittedName>
</protein>
<dbReference type="AlphaFoldDB" id="A0A9X0MKK4"/>
<dbReference type="EMBL" id="LOMO01000001">
    <property type="protein sequence ID" value="KXY51444.1"/>
    <property type="molecule type" value="Genomic_DNA"/>
</dbReference>
<accession>A0A9X0MKK4</accession>
<sequence length="79" mass="9251">MNHVSIGVYNNETHVVNIVPDYNLEKHIEYNKIMRFGRALFIDGECVHTGYLSDKKIKTWSNKIKEMDISTHTPSTTYY</sequence>
<name>A0A9X0MKK4_BACCE</name>
<comment type="caution">
    <text evidence="1">The sequence shown here is derived from an EMBL/GenBank/DDBJ whole genome shotgun (WGS) entry which is preliminary data.</text>
</comment>
<gene>
    <name evidence="1" type="ORF">AT268_33780</name>
</gene>
<evidence type="ECO:0000313" key="2">
    <source>
        <dbReference type="Proteomes" id="UP000075476"/>
    </source>
</evidence>
<reference evidence="1 2" key="1">
    <citation type="submission" date="2015-12" db="EMBL/GenBank/DDBJ databases">
        <title>Bacillus cereus Group isolate.</title>
        <authorList>
            <person name="Kovac J."/>
        </authorList>
    </citation>
    <scope>NUCLEOTIDE SEQUENCE [LARGE SCALE GENOMIC DNA]</scope>
    <source>
        <strain evidence="1 2">FSL K6-0073</strain>
    </source>
</reference>